<evidence type="ECO:0000256" key="1">
    <source>
        <dbReference type="ARBA" id="ARBA00012386"/>
    </source>
</evidence>
<dbReference type="PANTHER" id="PTHR21392:SF0">
    <property type="entry name" value="TRNA-URIDINE AMINOCARBOXYPROPYLTRANSFERASE 2"/>
    <property type="match status" value="1"/>
</dbReference>
<dbReference type="Proteomes" id="UP000283530">
    <property type="component" value="Unassembled WGS sequence"/>
</dbReference>
<keyword evidence="10" id="KW-1185">Reference proteome</keyword>
<dbReference type="EC" id="2.5.1.25" evidence="1"/>
<dbReference type="GO" id="GO:0016432">
    <property type="term" value="F:tRNA-uridine aminocarboxypropyltransferase activity"/>
    <property type="evidence" value="ECO:0007669"/>
    <property type="project" value="UniProtKB-EC"/>
</dbReference>
<feature type="compositionally biased region" description="Gly residues" evidence="7">
    <location>
        <begin position="1"/>
        <end position="11"/>
    </location>
</feature>
<comment type="catalytic activity">
    <reaction evidence="6">
        <text>a uridine in tRNA + S-adenosyl-L-methionine = a 3-[(3S)-3-amino-3-carboxypropyl]uridine in tRNA + S-methyl-5'-thioadenosine + H(+)</text>
        <dbReference type="Rhea" id="RHEA:62432"/>
        <dbReference type="Rhea" id="RHEA-COMP:13339"/>
        <dbReference type="Rhea" id="RHEA-COMP:16092"/>
        <dbReference type="ChEBI" id="CHEBI:15378"/>
        <dbReference type="ChEBI" id="CHEBI:17509"/>
        <dbReference type="ChEBI" id="CHEBI:59789"/>
        <dbReference type="ChEBI" id="CHEBI:65315"/>
        <dbReference type="ChEBI" id="CHEBI:82930"/>
        <dbReference type="EC" id="2.5.1.25"/>
    </reaction>
</comment>
<gene>
    <name evidence="9" type="ORF">CKAN_02304200</name>
</gene>
<evidence type="ECO:0000313" key="10">
    <source>
        <dbReference type="Proteomes" id="UP000283530"/>
    </source>
</evidence>
<dbReference type="EMBL" id="QPKB01000010">
    <property type="protein sequence ID" value="RWR93769.1"/>
    <property type="molecule type" value="Genomic_DNA"/>
</dbReference>
<feature type="region of interest" description="Disordered" evidence="7">
    <location>
        <begin position="1"/>
        <end position="30"/>
    </location>
</feature>
<evidence type="ECO:0000313" key="9">
    <source>
        <dbReference type="EMBL" id="RWR93769.1"/>
    </source>
</evidence>
<dbReference type="PANTHER" id="PTHR21392">
    <property type="entry name" value="TRNA-URIDINE AMINOCARBOXYPROPYLTRANSFERASE 2"/>
    <property type="match status" value="1"/>
</dbReference>
<protein>
    <recommendedName>
        <fullName evidence="1">tRNA-uridine aminocarboxypropyltransferase</fullName>
        <ecNumber evidence="1">2.5.1.25</ecNumber>
    </recommendedName>
</protein>
<dbReference type="SMART" id="SM01144">
    <property type="entry name" value="DTW"/>
    <property type="match status" value="1"/>
</dbReference>
<accession>A0A3S3N7D1</accession>
<keyword evidence="4" id="KW-0819">tRNA processing</keyword>
<feature type="domain" description="DTW" evidence="8">
    <location>
        <begin position="27"/>
        <end position="243"/>
    </location>
</feature>
<evidence type="ECO:0000256" key="6">
    <source>
        <dbReference type="ARBA" id="ARBA00048718"/>
    </source>
</evidence>
<evidence type="ECO:0000259" key="8">
    <source>
        <dbReference type="SMART" id="SM01144"/>
    </source>
</evidence>
<dbReference type="InterPro" id="IPR005636">
    <property type="entry name" value="DTW"/>
</dbReference>
<dbReference type="GO" id="GO:0008033">
    <property type="term" value="P:tRNA processing"/>
    <property type="evidence" value="ECO:0007669"/>
    <property type="project" value="UniProtKB-KW"/>
</dbReference>
<evidence type="ECO:0000256" key="4">
    <source>
        <dbReference type="ARBA" id="ARBA00022694"/>
    </source>
</evidence>
<evidence type="ECO:0000256" key="5">
    <source>
        <dbReference type="ARBA" id="ARBA00034489"/>
    </source>
</evidence>
<dbReference type="InterPro" id="IPR039262">
    <property type="entry name" value="DTWD2/TAPT"/>
</dbReference>
<name>A0A3S3N7D1_9MAGN</name>
<evidence type="ECO:0000256" key="3">
    <source>
        <dbReference type="ARBA" id="ARBA00022691"/>
    </source>
</evidence>
<evidence type="ECO:0000256" key="2">
    <source>
        <dbReference type="ARBA" id="ARBA00022679"/>
    </source>
</evidence>
<keyword evidence="3" id="KW-0949">S-adenosyl-L-methionine</keyword>
<dbReference type="OrthoDB" id="408541at2759"/>
<comment type="similarity">
    <text evidence="5">Belongs to the TDD superfamily. DTWD2 family.</text>
</comment>
<organism evidence="9 10">
    <name type="scientific">Cinnamomum micranthum f. kanehirae</name>
    <dbReference type="NCBI Taxonomy" id="337451"/>
    <lineage>
        <taxon>Eukaryota</taxon>
        <taxon>Viridiplantae</taxon>
        <taxon>Streptophyta</taxon>
        <taxon>Embryophyta</taxon>
        <taxon>Tracheophyta</taxon>
        <taxon>Spermatophyta</taxon>
        <taxon>Magnoliopsida</taxon>
        <taxon>Magnoliidae</taxon>
        <taxon>Laurales</taxon>
        <taxon>Lauraceae</taxon>
        <taxon>Cinnamomum</taxon>
    </lineage>
</organism>
<dbReference type="Pfam" id="PF03942">
    <property type="entry name" value="DTW"/>
    <property type="match status" value="1"/>
</dbReference>
<reference evidence="9 10" key="1">
    <citation type="journal article" date="2019" name="Nat. Plants">
        <title>Stout camphor tree genome fills gaps in understanding of flowering plant genome evolution.</title>
        <authorList>
            <person name="Chaw S.M."/>
            <person name="Liu Y.C."/>
            <person name="Wu Y.W."/>
            <person name="Wang H.Y."/>
            <person name="Lin C.I."/>
            <person name="Wu C.S."/>
            <person name="Ke H.M."/>
            <person name="Chang L.Y."/>
            <person name="Hsu C.Y."/>
            <person name="Yang H.T."/>
            <person name="Sudianto E."/>
            <person name="Hsu M.H."/>
            <person name="Wu K.P."/>
            <person name="Wang L.N."/>
            <person name="Leebens-Mack J.H."/>
            <person name="Tsai I.J."/>
        </authorList>
    </citation>
    <scope>NUCLEOTIDE SEQUENCE [LARGE SCALE GENOMIC DNA]</scope>
    <source>
        <strain evidence="10">cv. Chaw 1501</strain>
        <tissue evidence="9">Young leaves</tissue>
    </source>
</reference>
<dbReference type="STRING" id="337451.A0A3S3N7D1"/>
<comment type="caution">
    <text evidence="9">The sequence shown here is derived from an EMBL/GenBank/DDBJ whole genome shotgun (WGS) entry which is preliminary data.</text>
</comment>
<proteinExistence type="inferred from homology"/>
<sequence>MEMEVNGGGGLYSSDEDSQHKDKKKKQREICSSGCERPKSVCLCPYLPPSPIPTATQILILLHPHELRHKLSTAPLLPKCLLNSHTLLGRRLRPGSSPLLDSLLLSPPHLRPPALFLFPGTSSHPSVDLHHWAASHHDHPPHNLVLIVFDGTWNHAREMVSASLPFVSEFATRVSLSFDEQVEGASVFDSELVLRKEPFLGCVSTIEAVARALRVLERDGVEIEERLISVLRAMARFQASNFKPLKPRVKLGKKEKEMKMLCEESSQLL</sequence>
<evidence type="ECO:0000256" key="7">
    <source>
        <dbReference type="SAM" id="MobiDB-lite"/>
    </source>
</evidence>
<keyword evidence="2" id="KW-0808">Transferase</keyword>
<dbReference type="AlphaFoldDB" id="A0A3S3N7D1"/>